<protein>
    <submittedName>
        <fullName evidence="1">Uncharacterized protein</fullName>
    </submittedName>
</protein>
<proteinExistence type="predicted"/>
<organism evidence="1 2">
    <name type="scientific">Pistacia integerrima</name>
    <dbReference type="NCBI Taxonomy" id="434235"/>
    <lineage>
        <taxon>Eukaryota</taxon>
        <taxon>Viridiplantae</taxon>
        <taxon>Streptophyta</taxon>
        <taxon>Embryophyta</taxon>
        <taxon>Tracheophyta</taxon>
        <taxon>Spermatophyta</taxon>
        <taxon>Magnoliopsida</taxon>
        <taxon>eudicotyledons</taxon>
        <taxon>Gunneridae</taxon>
        <taxon>Pentapetalae</taxon>
        <taxon>rosids</taxon>
        <taxon>malvids</taxon>
        <taxon>Sapindales</taxon>
        <taxon>Anacardiaceae</taxon>
        <taxon>Pistacia</taxon>
    </lineage>
</organism>
<reference evidence="2" key="1">
    <citation type="journal article" date="2023" name="G3 (Bethesda)">
        <title>Genome assembly and association tests identify interacting loci associated with vigor, precocity, and sex in interspecific pistachio rootstocks.</title>
        <authorList>
            <person name="Palmer W."/>
            <person name="Jacygrad E."/>
            <person name="Sagayaradj S."/>
            <person name="Cavanaugh K."/>
            <person name="Han R."/>
            <person name="Bertier L."/>
            <person name="Beede B."/>
            <person name="Kafkas S."/>
            <person name="Golino D."/>
            <person name="Preece J."/>
            <person name="Michelmore R."/>
        </authorList>
    </citation>
    <scope>NUCLEOTIDE SEQUENCE [LARGE SCALE GENOMIC DNA]</scope>
</reference>
<sequence>MLVNTWFPKAHALGFSLSGNVVKPNRSRAKKDTKDRTPQKIEVLKKQKLESPNSGTNILRKSHELSARRLRVMQSLGLIAPSGSPFRKNGQISVSL</sequence>
<evidence type="ECO:0000313" key="2">
    <source>
        <dbReference type="Proteomes" id="UP001163603"/>
    </source>
</evidence>
<comment type="caution">
    <text evidence="1">The sequence shown here is derived from an EMBL/GenBank/DDBJ whole genome shotgun (WGS) entry which is preliminary data.</text>
</comment>
<dbReference type="Proteomes" id="UP001163603">
    <property type="component" value="Chromosome 10"/>
</dbReference>
<keyword evidence="2" id="KW-1185">Reference proteome</keyword>
<name>A0ACC0XX46_9ROSI</name>
<evidence type="ECO:0000313" key="1">
    <source>
        <dbReference type="EMBL" id="KAJ0026091.1"/>
    </source>
</evidence>
<accession>A0ACC0XX46</accession>
<gene>
    <name evidence="1" type="ORF">Pint_08464</name>
</gene>
<dbReference type="EMBL" id="CM047745">
    <property type="protein sequence ID" value="KAJ0026091.1"/>
    <property type="molecule type" value="Genomic_DNA"/>
</dbReference>